<sequence>MKKLYSLIALFSIALTFAQAPANYYNSTNNLTGYQLKTALYNIIKDHNDRGYAGLYTTYQTSDVKTNGKVWDMYSNCDFTFGTVANGGNQDNGTNPSGECVFFNREHTVPQSYFGNNALPMYADAHFVLPTDKIVNARRDDYPFGKVGSASYTSANGSKLGNNLNSGYSAGYSSTVFEPIDEYKGDFARLLFYFATRYETQLAGFYTSSSSTSKAMFDGSSGKAFSNTFLNILLTWNLQDPVSAKEITRNNAIYARQGNRNPFIDNNSYVTSIWGLPLGTETFDTLATVSVYPNPSNNHRINIETEQILDEIQLISVNGQLMQQIKNPNAQNNTYTLENLPSGFYFLKLTSENQSSVKKVIIN</sequence>
<dbReference type="InterPro" id="IPR026444">
    <property type="entry name" value="Secre_tail"/>
</dbReference>
<dbReference type="PANTHER" id="PTHR33607">
    <property type="entry name" value="ENDONUCLEASE-1"/>
    <property type="match status" value="1"/>
</dbReference>
<feature type="chain" id="PRO_5018332253" evidence="5">
    <location>
        <begin position="23"/>
        <end position="363"/>
    </location>
</feature>
<dbReference type="Proteomes" id="UP000271937">
    <property type="component" value="Unassembled WGS sequence"/>
</dbReference>
<name>A0A3P3WEX6_9FLAO</name>
<evidence type="ECO:0000259" key="6">
    <source>
        <dbReference type="Pfam" id="PF18962"/>
    </source>
</evidence>
<dbReference type="GO" id="GO:0016787">
    <property type="term" value="F:hydrolase activity"/>
    <property type="evidence" value="ECO:0007669"/>
    <property type="project" value="UniProtKB-KW"/>
</dbReference>
<keyword evidence="2" id="KW-0540">Nuclease</keyword>
<comment type="caution">
    <text evidence="7">The sequence shown here is derived from an EMBL/GenBank/DDBJ whole genome shotgun (WGS) entry which is preliminary data.</text>
</comment>
<dbReference type="EMBL" id="RQVR01000004">
    <property type="protein sequence ID" value="RRJ92927.1"/>
    <property type="molecule type" value="Genomic_DNA"/>
</dbReference>
<accession>A0A3P3WEX6</accession>
<gene>
    <name evidence="7" type="ORF">EG849_04890</name>
</gene>
<dbReference type="OrthoDB" id="5485925at2"/>
<dbReference type="Pfam" id="PF04231">
    <property type="entry name" value="Endonuclease_1"/>
    <property type="match status" value="1"/>
</dbReference>
<evidence type="ECO:0000313" key="8">
    <source>
        <dbReference type="Proteomes" id="UP000271937"/>
    </source>
</evidence>
<keyword evidence="3 5" id="KW-0732">Signal</keyword>
<dbReference type="InterPro" id="IPR044925">
    <property type="entry name" value="His-Me_finger_sf"/>
</dbReference>
<dbReference type="NCBIfam" id="TIGR04183">
    <property type="entry name" value="Por_Secre_tail"/>
    <property type="match status" value="1"/>
</dbReference>
<keyword evidence="8" id="KW-1185">Reference proteome</keyword>
<dbReference type="GO" id="GO:0004518">
    <property type="term" value="F:nuclease activity"/>
    <property type="evidence" value="ECO:0007669"/>
    <property type="project" value="UniProtKB-KW"/>
</dbReference>
<proteinExistence type="inferred from homology"/>
<evidence type="ECO:0000256" key="3">
    <source>
        <dbReference type="ARBA" id="ARBA00022729"/>
    </source>
</evidence>
<evidence type="ECO:0000256" key="4">
    <source>
        <dbReference type="ARBA" id="ARBA00022801"/>
    </source>
</evidence>
<dbReference type="AlphaFoldDB" id="A0A3P3WEX6"/>
<dbReference type="RefSeq" id="WP_125011970.1">
    <property type="nucleotide sequence ID" value="NZ_RQVR01000004.1"/>
</dbReference>
<organism evidence="7 8">
    <name type="scientific">Flavobacterium macacae</name>
    <dbReference type="NCBI Taxonomy" id="2488993"/>
    <lineage>
        <taxon>Bacteria</taxon>
        <taxon>Pseudomonadati</taxon>
        <taxon>Bacteroidota</taxon>
        <taxon>Flavobacteriia</taxon>
        <taxon>Flavobacteriales</taxon>
        <taxon>Flavobacteriaceae</taxon>
        <taxon>Flavobacterium</taxon>
    </lineage>
</organism>
<dbReference type="InterPro" id="IPR007346">
    <property type="entry name" value="Endonuclease-I"/>
</dbReference>
<feature type="signal peptide" evidence="5">
    <location>
        <begin position="1"/>
        <end position="22"/>
    </location>
</feature>
<keyword evidence="4" id="KW-0378">Hydrolase</keyword>
<evidence type="ECO:0000313" key="7">
    <source>
        <dbReference type="EMBL" id="RRJ92927.1"/>
    </source>
</evidence>
<dbReference type="Pfam" id="PF18962">
    <property type="entry name" value="Por_Secre_tail"/>
    <property type="match status" value="1"/>
</dbReference>
<reference evidence="7 8" key="1">
    <citation type="submission" date="2018-11" db="EMBL/GenBank/DDBJ databases">
        <title>Flavobacterium sp. nov., YIM 102600 draft genome.</title>
        <authorList>
            <person name="Li G."/>
            <person name="Jiang Y."/>
        </authorList>
    </citation>
    <scope>NUCLEOTIDE SEQUENCE [LARGE SCALE GENOMIC DNA]</scope>
    <source>
        <strain evidence="7 8">YIM 102600</strain>
    </source>
</reference>
<protein>
    <submittedName>
        <fullName evidence="7">T9SS C-terminal target domain-containing protein</fullName>
    </submittedName>
</protein>
<evidence type="ECO:0000256" key="5">
    <source>
        <dbReference type="SAM" id="SignalP"/>
    </source>
</evidence>
<dbReference type="PANTHER" id="PTHR33607:SF2">
    <property type="entry name" value="ENDONUCLEASE-1"/>
    <property type="match status" value="1"/>
</dbReference>
<evidence type="ECO:0000256" key="2">
    <source>
        <dbReference type="ARBA" id="ARBA00022722"/>
    </source>
</evidence>
<dbReference type="SUPFAM" id="SSF54060">
    <property type="entry name" value="His-Me finger endonucleases"/>
    <property type="match status" value="1"/>
</dbReference>
<evidence type="ECO:0000256" key="1">
    <source>
        <dbReference type="ARBA" id="ARBA00006429"/>
    </source>
</evidence>
<feature type="domain" description="Secretion system C-terminal sorting" evidence="6">
    <location>
        <begin position="291"/>
        <end position="362"/>
    </location>
</feature>
<comment type="similarity">
    <text evidence="1">Belongs to the EndA/NucM nuclease family.</text>
</comment>